<organism evidence="1 2">
    <name type="scientific">Thelonectria olida</name>
    <dbReference type="NCBI Taxonomy" id="1576542"/>
    <lineage>
        <taxon>Eukaryota</taxon>
        <taxon>Fungi</taxon>
        <taxon>Dikarya</taxon>
        <taxon>Ascomycota</taxon>
        <taxon>Pezizomycotina</taxon>
        <taxon>Sordariomycetes</taxon>
        <taxon>Hypocreomycetidae</taxon>
        <taxon>Hypocreales</taxon>
        <taxon>Nectriaceae</taxon>
        <taxon>Thelonectria</taxon>
    </lineage>
</organism>
<keyword evidence="2" id="KW-1185">Reference proteome</keyword>
<sequence>MKLPIRAAFAGVAASQSSWSRSAWNWRSCTRLALSSKRLQQDRFKAAHLQWNHSSAHAFRDAVQQYEEAPETPVGGQALQDSLRKLITLSKKFPSHPPGGPPNGFETACKMLGLMQGMVGIPLMLLNMY</sequence>
<evidence type="ECO:0000313" key="2">
    <source>
        <dbReference type="Proteomes" id="UP000777438"/>
    </source>
</evidence>
<dbReference type="Proteomes" id="UP000777438">
    <property type="component" value="Unassembled WGS sequence"/>
</dbReference>
<accession>A0A9P8VP92</accession>
<proteinExistence type="predicted"/>
<evidence type="ECO:0000313" key="1">
    <source>
        <dbReference type="EMBL" id="KAH6867353.1"/>
    </source>
</evidence>
<name>A0A9P8VP92_9HYPO</name>
<comment type="caution">
    <text evidence="1">The sequence shown here is derived from an EMBL/GenBank/DDBJ whole genome shotgun (WGS) entry which is preliminary data.</text>
</comment>
<dbReference type="EMBL" id="JAGPYM010000107">
    <property type="protein sequence ID" value="KAH6867353.1"/>
    <property type="molecule type" value="Genomic_DNA"/>
</dbReference>
<protein>
    <submittedName>
        <fullName evidence="1">Uncharacterized protein</fullName>
    </submittedName>
</protein>
<reference evidence="1 2" key="1">
    <citation type="journal article" date="2021" name="Nat. Commun.">
        <title>Genetic determinants of endophytism in the Arabidopsis root mycobiome.</title>
        <authorList>
            <person name="Mesny F."/>
            <person name="Miyauchi S."/>
            <person name="Thiergart T."/>
            <person name="Pickel B."/>
            <person name="Atanasova L."/>
            <person name="Karlsson M."/>
            <person name="Huettel B."/>
            <person name="Barry K.W."/>
            <person name="Haridas S."/>
            <person name="Chen C."/>
            <person name="Bauer D."/>
            <person name="Andreopoulos W."/>
            <person name="Pangilinan J."/>
            <person name="LaButti K."/>
            <person name="Riley R."/>
            <person name="Lipzen A."/>
            <person name="Clum A."/>
            <person name="Drula E."/>
            <person name="Henrissat B."/>
            <person name="Kohler A."/>
            <person name="Grigoriev I.V."/>
            <person name="Martin F.M."/>
            <person name="Hacquard S."/>
        </authorList>
    </citation>
    <scope>NUCLEOTIDE SEQUENCE [LARGE SCALE GENOMIC DNA]</scope>
    <source>
        <strain evidence="1 2">MPI-CAGE-CH-0241</strain>
    </source>
</reference>
<dbReference type="AlphaFoldDB" id="A0A9P8VP92"/>
<gene>
    <name evidence="1" type="ORF">B0T10DRAFT_467922</name>
</gene>